<dbReference type="Gene3D" id="3.30.470.30">
    <property type="entry name" value="DNA ligase/mRNA capping enzyme"/>
    <property type="match status" value="1"/>
</dbReference>
<dbReference type="EMBL" id="CP000473">
    <property type="protein sequence ID" value="ABJ86032.1"/>
    <property type="molecule type" value="Genomic_DNA"/>
</dbReference>
<comment type="catalytic activity">
    <reaction evidence="4">
        <text>ATP + (deoxyribonucleotide)n-3'-hydroxyl + 5'-phospho-(deoxyribonucleotide)m = (deoxyribonucleotide)n+m + AMP + diphosphate.</text>
        <dbReference type="EC" id="6.5.1.1"/>
    </reaction>
</comment>
<reference evidence="6" key="1">
    <citation type="submission" date="2006-10" db="EMBL/GenBank/DDBJ databases">
        <title>Complete sequence of Solibacter usitatus Ellin6076.</title>
        <authorList>
            <consortium name="US DOE Joint Genome Institute"/>
            <person name="Copeland A."/>
            <person name="Lucas S."/>
            <person name="Lapidus A."/>
            <person name="Barry K."/>
            <person name="Detter J.C."/>
            <person name="Glavina del Rio T."/>
            <person name="Hammon N."/>
            <person name="Israni S."/>
            <person name="Dalin E."/>
            <person name="Tice H."/>
            <person name="Pitluck S."/>
            <person name="Thompson L.S."/>
            <person name="Brettin T."/>
            <person name="Bruce D."/>
            <person name="Han C."/>
            <person name="Tapia R."/>
            <person name="Gilna P."/>
            <person name="Schmutz J."/>
            <person name="Larimer F."/>
            <person name="Land M."/>
            <person name="Hauser L."/>
            <person name="Kyrpides N."/>
            <person name="Mikhailova N."/>
            <person name="Janssen P.H."/>
            <person name="Kuske C.R."/>
            <person name="Richardson P."/>
        </authorList>
    </citation>
    <scope>NUCLEOTIDE SEQUENCE</scope>
    <source>
        <strain evidence="6">Ellin6076</strain>
    </source>
</reference>
<dbReference type="InterPro" id="IPR044119">
    <property type="entry name" value="Adenylation_LigC-like"/>
</dbReference>
<dbReference type="InterPro" id="IPR012340">
    <property type="entry name" value="NA-bd_OB-fold"/>
</dbReference>
<evidence type="ECO:0000313" key="6">
    <source>
        <dbReference type="EMBL" id="ABJ86032.1"/>
    </source>
</evidence>
<dbReference type="PROSITE" id="PS50160">
    <property type="entry name" value="DNA_LIGASE_A3"/>
    <property type="match status" value="1"/>
</dbReference>
<protein>
    <recommendedName>
        <fullName evidence="2">DNA ligase (ATP)</fullName>
        <ecNumber evidence="2">6.5.1.1</ecNumber>
    </recommendedName>
</protein>
<name>Q01WD3_SOLUE</name>
<evidence type="ECO:0000256" key="2">
    <source>
        <dbReference type="ARBA" id="ARBA00012727"/>
    </source>
</evidence>
<dbReference type="InterPro" id="IPR050191">
    <property type="entry name" value="ATP-dep_DNA_ligase"/>
</dbReference>
<dbReference type="AlphaFoldDB" id="Q01WD3"/>
<dbReference type="EC" id="6.5.1.1" evidence="2"/>
<dbReference type="InterPro" id="IPR012310">
    <property type="entry name" value="DNA_ligase_ATP-dep_cent"/>
</dbReference>
<gene>
    <name evidence="6" type="ordered locus">Acid_5077</name>
</gene>
<dbReference type="PANTHER" id="PTHR45674:SF4">
    <property type="entry name" value="DNA LIGASE 1"/>
    <property type="match status" value="1"/>
</dbReference>
<dbReference type="STRING" id="234267.Acid_5077"/>
<evidence type="ECO:0000256" key="4">
    <source>
        <dbReference type="ARBA" id="ARBA00034003"/>
    </source>
</evidence>
<evidence type="ECO:0000256" key="1">
    <source>
        <dbReference type="ARBA" id="ARBA00007572"/>
    </source>
</evidence>
<proteinExistence type="inferred from homology"/>
<dbReference type="GO" id="GO:0003910">
    <property type="term" value="F:DNA ligase (ATP) activity"/>
    <property type="evidence" value="ECO:0007669"/>
    <property type="project" value="UniProtKB-EC"/>
</dbReference>
<dbReference type="InterPro" id="IPR012309">
    <property type="entry name" value="DNA_ligase_ATP-dep_C"/>
</dbReference>
<accession>Q01WD3</accession>
<dbReference type="PANTHER" id="PTHR45674">
    <property type="entry name" value="DNA LIGASE 1/3 FAMILY MEMBER"/>
    <property type="match status" value="1"/>
</dbReference>
<evidence type="ECO:0000259" key="5">
    <source>
        <dbReference type="PROSITE" id="PS50160"/>
    </source>
</evidence>
<dbReference type="GO" id="GO:0006310">
    <property type="term" value="P:DNA recombination"/>
    <property type="evidence" value="ECO:0007669"/>
    <property type="project" value="InterPro"/>
</dbReference>
<dbReference type="Pfam" id="PF01068">
    <property type="entry name" value="DNA_ligase_A_M"/>
    <property type="match status" value="1"/>
</dbReference>
<dbReference type="Pfam" id="PF04679">
    <property type="entry name" value="DNA_ligase_A_C"/>
    <property type="match status" value="1"/>
</dbReference>
<dbReference type="InParanoid" id="Q01WD3"/>
<dbReference type="InterPro" id="IPR016059">
    <property type="entry name" value="DNA_ligase_ATP-dep_CS"/>
</dbReference>
<dbReference type="InterPro" id="IPR044117">
    <property type="entry name" value="OBF_LigC-like"/>
</dbReference>
<dbReference type="NCBIfam" id="NF006078">
    <property type="entry name" value="PRK08224.1"/>
    <property type="match status" value="1"/>
</dbReference>
<feature type="domain" description="ATP-dependent DNA ligase family profile" evidence="5">
    <location>
        <begin position="110"/>
        <end position="224"/>
    </location>
</feature>
<dbReference type="CDD" id="cd07905">
    <property type="entry name" value="Adenylation_DNA_ligase_LigC"/>
    <property type="match status" value="1"/>
</dbReference>
<evidence type="ECO:0000256" key="3">
    <source>
        <dbReference type="ARBA" id="ARBA00022598"/>
    </source>
</evidence>
<dbReference type="SUPFAM" id="SSF50249">
    <property type="entry name" value="Nucleic acid-binding proteins"/>
    <property type="match status" value="1"/>
</dbReference>
<dbReference type="eggNOG" id="COG1793">
    <property type="taxonomic scope" value="Bacteria"/>
</dbReference>
<dbReference type="GO" id="GO:0005524">
    <property type="term" value="F:ATP binding"/>
    <property type="evidence" value="ECO:0007669"/>
    <property type="project" value="InterPro"/>
</dbReference>
<dbReference type="PROSITE" id="PS00697">
    <property type="entry name" value="DNA_LIGASE_A1"/>
    <property type="match status" value="1"/>
</dbReference>
<organism evidence="6">
    <name type="scientific">Solibacter usitatus (strain Ellin6076)</name>
    <dbReference type="NCBI Taxonomy" id="234267"/>
    <lineage>
        <taxon>Bacteria</taxon>
        <taxon>Pseudomonadati</taxon>
        <taxon>Acidobacteriota</taxon>
        <taxon>Terriglobia</taxon>
        <taxon>Bryobacterales</taxon>
        <taxon>Solibacteraceae</taxon>
        <taxon>Candidatus Solibacter</taxon>
    </lineage>
</organism>
<dbReference type="Gene3D" id="2.40.50.140">
    <property type="entry name" value="Nucleic acid-binding proteins"/>
    <property type="match status" value="1"/>
</dbReference>
<comment type="similarity">
    <text evidence="1">Belongs to the ATP-dependent DNA ligase family.</text>
</comment>
<dbReference type="CDD" id="cd07970">
    <property type="entry name" value="OBF_DNA_ligase_LigC"/>
    <property type="match status" value="1"/>
</dbReference>
<keyword evidence="3 6" id="KW-0436">Ligase</keyword>
<dbReference type="SUPFAM" id="SSF56091">
    <property type="entry name" value="DNA ligase/mRNA capping enzyme, catalytic domain"/>
    <property type="match status" value="1"/>
</dbReference>
<dbReference type="GO" id="GO:0006281">
    <property type="term" value="P:DNA repair"/>
    <property type="evidence" value="ECO:0007669"/>
    <property type="project" value="InterPro"/>
</dbReference>
<dbReference type="KEGG" id="sus:Acid_5077"/>
<dbReference type="HOGENOM" id="CLU_008325_4_1_0"/>
<sequence>MTMAPMEALAALAVPEGPEWQYEPKWDGFRCIAFRRGDEVKLQSKSGQPLGRYFPDIVGALQRVRAKEFVLDGELVIPVEGDLSFNELQLRLHPAATRVNMLAAKHPALYIVFDLLTGDLPRRPLSERRAKLEEFAARNFEGIKGLGLSPATGSLPDARKWLRTMGGGLDGIIAKRLDAEYEPGERSGAVQKIKSLRSADCVVGGFRYATSGKVVGSLLLGLYDDEGLLHHVGYTSSIAGAEKAALTKKLEALREQPGFTGRAPGAPSRWSTERSGEFEPLAPKLVVEVQYDHFTGGRFRHGTKFLRWRHDKAPSQCLMSQVEHETRSPLGLLAPAAG</sequence>